<organism evidence="1 2">
    <name type="scientific">Elysia marginata</name>
    <dbReference type="NCBI Taxonomy" id="1093978"/>
    <lineage>
        <taxon>Eukaryota</taxon>
        <taxon>Metazoa</taxon>
        <taxon>Spiralia</taxon>
        <taxon>Lophotrochozoa</taxon>
        <taxon>Mollusca</taxon>
        <taxon>Gastropoda</taxon>
        <taxon>Heterobranchia</taxon>
        <taxon>Euthyneura</taxon>
        <taxon>Panpulmonata</taxon>
        <taxon>Sacoglossa</taxon>
        <taxon>Placobranchoidea</taxon>
        <taxon>Plakobranchidae</taxon>
        <taxon>Elysia</taxon>
    </lineage>
</organism>
<proteinExistence type="predicted"/>
<evidence type="ECO:0000313" key="1">
    <source>
        <dbReference type="EMBL" id="GFR57985.1"/>
    </source>
</evidence>
<reference evidence="1 2" key="1">
    <citation type="journal article" date="2021" name="Elife">
        <title>Chloroplast acquisition without the gene transfer in kleptoplastic sea slugs, Plakobranchus ocellatus.</title>
        <authorList>
            <person name="Maeda T."/>
            <person name="Takahashi S."/>
            <person name="Yoshida T."/>
            <person name="Shimamura S."/>
            <person name="Takaki Y."/>
            <person name="Nagai Y."/>
            <person name="Toyoda A."/>
            <person name="Suzuki Y."/>
            <person name="Arimoto A."/>
            <person name="Ishii H."/>
            <person name="Satoh N."/>
            <person name="Nishiyama T."/>
            <person name="Hasebe M."/>
            <person name="Maruyama T."/>
            <person name="Minagawa J."/>
            <person name="Obokata J."/>
            <person name="Shigenobu S."/>
        </authorList>
    </citation>
    <scope>NUCLEOTIDE SEQUENCE [LARGE SCALE GENOMIC DNA]</scope>
</reference>
<dbReference type="EMBL" id="BMAT01000032">
    <property type="protein sequence ID" value="GFR57985.1"/>
    <property type="molecule type" value="Genomic_DNA"/>
</dbReference>
<evidence type="ECO:0000313" key="2">
    <source>
        <dbReference type="Proteomes" id="UP000762676"/>
    </source>
</evidence>
<accession>A0AAV4EBD2</accession>
<dbReference type="Proteomes" id="UP000762676">
    <property type="component" value="Unassembled WGS sequence"/>
</dbReference>
<gene>
    <name evidence="1" type="ORF">ElyMa_000016100</name>
</gene>
<dbReference type="AlphaFoldDB" id="A0AAV4EBD2"/>
<comment type="caution">
    <text evidence="1">The sequence shown here is derived from an EMBL/GenBank/DDBJ whole genome shotgun (WGS) entry which is preliminary data.</text>
</comment>
<name>A0AAV4EBD2_9GAST</name>
<keyword evidence="2" id="KW-1185">Reference proteome</keyword>
<protein>
    <submittedName>
        <fullName evidence="1">Uncharacterized protein</fullName>
    </submittedName>
</protein>
<sequence>MTQDNKLHDLIILNYAVLSLPAMRELLQWTQIIADWKLRHSRDFSSFVRLECAALKKRTTWADRSLNLSSRPQFIANSLRCQLKEIEERVRNGAIAR</sequence>